<reference evidence="1" key="1">
    <citation type="submission" date="2016-07" db="EMBL/GenBank/DDBJ databases">
        <title>Comparative genomics of the Campylobacter concisus group.</title>
        <authorList>
            <person name="Miller W.G."/>
            <person name="Yee E."/>
            <person name="Chapman M.H."/>
            <person name="Huynh S."/>
            <person name="Bono J.L."/>
            <person name="On S.L.W."/>
            <person name="StLeger J."/>
            <person name="Foster G."/>
            <person name="Parker C.T."/>
        </authorList>
    </citation>
    <scope>NUCLEOTIDE SEQUENCE</scope>
    <source>
        <strain evidence="1">525.92</strain>
    </source>
</reference>
<name>A7H0W7_CAMC5</name>
<dbReference type="AlphaFoldDB" id="A7H0W7"/>
<keyword evidence="2" id="KW-1185">Reference proteome</keyword>
<dbReference type="Pfam" id="PF03837">
    <property type="entry name" value="RecT"/>
    <property type="match status" value="1"/>
</dbReference>
<proteinExistence type="predicted"/>
<dbReference type="HOGENOM" id="CLU_077342_0_0_7"/>
<dbReference type="STRING" id="360105.CCV52592_0056"/>
<sequence>MNQLQQTKPQTEQIAKSNWLSQDEKKIIKAQFFPPNATDMDMIYCMKVAETFNLNPILKQIFFVERSANIDGRWITKIEPLAGRDSFLTLAHRSGKFAGIDSDCAIKQTAVLQDGEWVTKNELVATAKVYRTDNDRPFCAEVEYSEYVQRTKDGSITKFWRDKPKTMLKKVAESQALRKAFDISGLYSVDEVGDDEPKKTKIAPKIETKTAQNLNELLSSSEKPSISVGAKNSQTEKTEYIEAAPLEVEIATVKENLTVEPMPHDLLQSELVKRGASEVEAENLVERLSIDEAMAYLDDPNSIDALLENLKD</sequence>
<dbReference type="NCBIfam" id="TIGR01913">
    <property type="entry name" value="bet_lambda"/>
    <property type="match status" value="1"/>
</dbReference>
<accession>A7H0W7</accession>
<protein>
    <submittedName>
        <fullName evidence="1">DNA single-strand annealing protein, RecT family</fullName>
    </submittedName>
</protein>
<gene>
    <name evidence="1" type="ORF">CCV52592_0056</name>
</gene>
<dbReference type="KEGG" id="ccv:CCV52592_0056"/>
<dbReference type="GO" id="GO:0003677">
    <property type="term" value="F:DNA binding"/>
    <property type="evidence" value="ECO:0007669"/>
    <property type="project" value="InterPro"/>
</dbReference>
<dbReference type="RefSeq" id="WP_011992829.1">
    <property type="nucleotide sequence ID" value="NC_009715.2"/>
</dbReference>
<organism evidence="1 2">
    <name type="scientific">Campylobacter curvus (strain 525.92)</name>
    <dbReference type="NCBI Taxonomy" id="360105"/>
    <lineage>
        <taxon>Bacteria</taxon>
        <taxon>Pseudomonadati</taxon>
        <taxon>Campylobacterota</taxon>
        <taxon>Epsilonproteobacteria</taxon>
        <taxon>Campylobacterales</taxon>
        <taxon>Campylobacteraceae</taxon>
        <taxon>Campylobacter</taxon>
    </lineage>
</organism>
<dbReference type="InterPro" id="IPR010183">
    <property type="entry name" value="Phage_lambda_Bet"/>
</dbReference>
<dbReference type="InterPro" id="IPR018330">
    <property type="entry name" value="RecT_fam"/>
</dbReference>
<evidence type="ECO:0000313" key="1">
    <source>
        <dbReference type="EMBL" id="EAU00364.1"/>
    </source>
</evidence>
<dbReference type="EMBL" id="CP000767">
    <property type="protein sequence ID" value="EAU00364.1"/>
    <property type="molecule type" value="Genomic_DNA"/>
</dbReference>
<dbReference type="Proteomes" id="UP000006380">
    <property type="component" value="Chromosome"/>
</dbReference>
<evidence type="ECO:0000313" key="2">
    <source>
        <dbReference type="Proteomes" id="UP000006380"/>
    </source>
</evidence>
<dbReference type="OrthoDB" id="5363036at2"/>
<dbReference type="GO" id="GO:0006310">
    <property type="term" value="P:DNA recombination"/>
    <property type="evidence" value="ECO:0007669"/>
    <property type="project" value="InterPro"/>
</dbReference>